<dbReference type="InterPro" id="IPR028942">
    <property type="entry name" value="WHIM1_dom"/>
</dbReference>
<dbReference type="Pfam" id="PF02791">
    <property type="entry name" value="DDT"/>
    <property type="match status" value="1"/>
</dbReference>
<gene>
    <name evidence="7" type="ORF">GUJ93_ZPchr0005g16097</name>
</gene>
<dbReference type="PROSITE" id="PS51913">
    <property type="entry name" value="HTH_HARE"/>
    <property type="match status" value="1"/>
</dbReference>
<name>A0A8J5S6E0_ZIZPA</name>
<dbReference type="InterPro" id="IPR018501">
    <property type="entry name" value="DDT_dom"/>
</dbReference>
<feature type="compositionally biased region" description="Polar residues" evidence="4">
    <location>
        <begin position="1529"/>
        <end position="1539"/>
    </location>
</feature>
<dbReference type="GO" id="GO:0006357">
    <property type="term" value="P:regulation of transcription by RNA polymerase II"/>
    <property type="evidence" value="ECO:0007669"/>
    <property type="project" value="InterPro"/>
</dbReference>
<feature type="compositionally biased region" description="Acidic residues" evidence="4">
    <location>
        <begin position="1565"/>
        <end position="1581"/>
    </location>
</feature>
<proteinExistence type="predicted"/>
<dbReference type="PANTHER" id="PTHR36968:SF5">
    <property type="entry name" value="HOMEOBOX-DDT DOMAIN PROTEIN RLT2"/>
    <property type="match status" value="1"/>
</dbReference>
<evidence type="ECO:0000313" key="7">
    <source>
        <dbReference type="EMBL" id="KAG8069440.1"/>
    </source>
</evidence>
<feature type="compositionally biased region" description="Basic and acidic residues" evidence="4">
    <location>
        <begin position="1545"/>
        <end position="1558"/>
    </location>
</feature>
<dbReference type="InterPro" id="IPR007759">
    <property type="entry name" value="Asxl_HARE-HTH"/>
</dbReference>
<evidence type="ECO:0000259" key="6">
    <source>
        <dbReference type="PROSITE" id="PS51913"/>
    </source>
</evidence>
<dbReference type="SMART" id="SM00571">
    <property type="entry name" value="DDT"/>
    <property type="match status" value="1"/>
</dbReference>
<feature type="region of interest" description="Disordered" evidence="4">
    <location>
        <begin position="1"/>
        <end position="21"/>
    </location>
</feature>
<feature type="domain" description="DDT" evidence="5">
    <location>
        <begin position="464"/>
        <end position="523"/>
    </location>
</feature>
<keyword evidence="2" id="KW-0804">Transcription</keyword>
<reference evidence="7" key="1">
    <citation type="journal article" date="2021" name="bioRxiv">
        <title>Whole Genome Assembly and Annotation of Northern Wild Rice, Zizania palustris L., Supports a Whole Genome Duplication in the Zizania Genus.</title>
        <authorList>
            <person name="Haas M."/>
            <person name="Kono T."/>
            <person name="Macchietto M."/>
            <person name="Millas R."/>
            <person name="McGilp L."/>
            <person name="Shao M."/>
            <person name="Duquette J."/>
            <person name="Hirsch C.N."/>
            <person name="Kimball J."/>
        </authorList>
    </citation>
    <scope>NUCLEOTIDE SEQUENCE</scope>
    <source>
        <tissue evidence="7">Fresh leaf tissue</tissue>
    </source>
</reference>
<feature type="region of interest" description="Disordered" evidence="4">
    <location>
        <begin position="1408"/>
        <end position="1654"/>
    </location>
</feature>
<dbReference type="Proteomes" id="UP000729402">
    <property type="component" value="Unassembled WGS sequence"/>
</dbReference>
<feature type="compositionally biased region" description="Gly residues" evidence="4">
    <location>
        <begin position="1464"/>
        <end position="1484"/>
    </location>
</feature>
<dbReference type="InterPro" id="IPR044977">
    <property type="entry name" value="RLT1-3"/>
</dbReference>
<dbReference type="OrthoDB" id="6159439at2759"/>
<organism evidence="7 8">
    <name type="scientific">Zizania palustris</name>
    <name type="common">Northern wild rice</name>
    <dbReference type="NCBI Taxonomy" id="103762"/>
    <lineage>
        <taxon>Eukaryota</taxon>
        <taxon>Viridiplantae</taxon>
        <taxon>Streptophyta</taxon>
        <taxon>Embryophyta</taxon>
        <taxon>Tracheophyta</taxon>
        <taxon>Spermatophyta</taxon>
        <taxon>Magnoliopsida</taxon>
        <taxon>Liliopsida</taxon>
        <taxon>Poales</taxon>
        <taxon>Poaceae</taxon>
        <taxon>BOP clade</taxon>
        <taxon>Oryzoideae</taxon>
        <taxon>Oryzeae</taxon>
        <taxon>Zizaniinae</taxon>
        <taxon>Zizania</taxon>
    </lineage>
</organism>
<reference evidence="7" key="2">
    <citation type="submission" date="2021-02" db="EMBL/GenBank/DDBJ databases">
        <authorList>
            <person name="Kimball J.A."/>
            <person name="Haas M.W."/>
            <person name="Macchietto M."/>
            <person name="Kono T."/>
            <person name="Duquette J."/>
            <person name="Shao M."/>
        </authorList>
    </citation>
    <scope>NUCLEOTIDE SEQUENCE</scope>
    <source>
        <tissue evidence="7">Fresh leaf tissue</tissue>
    </source>
</reference>
<accession>A0A8J5S6E0</accession>
<feature type="domain" description="HTH HARE-type" evidence="6">
    <location>
        <begin position="642"/>
        <end position="711"/>
    </location>
</feature>
<evidence type="ECO:0008006" key="9">
    <source>
        <dbReference type="Google" id="ProtNLM"/>
    </source>
</evidence>
<dbReference type="EMBL" id="JAAALK010000284">
    <property type="protein sequence ID" value="KAG8069440.1"/>
    <property type="molecule type" value="Genomic_DNA"/>
</dbReference>
<feature type="compositionally biased region" description="Polar residues" evidence="4">
    <location>
        <begin position="1499"/>
        <end position="1512"/>
    </location>
</feature>
<dbReference type="PANTHER" id="PTHR36968">
    <property type="entry name" value="HOMEOBOX-DDT DOMAIN PROTEIN RLT2"/>
    <property type="match status" value="1"/>
</dbReference>
<keyword evidence="8" id="KW-1185">Reference proteome</keyword>
<feature type="compositionally biased region" description="Acidic residues" evidence="4">
    <location>
        <begin position="745"/>
        <end position="767"/>
    </location>
</feature>
<dbReference type="Pfam" id="PF05066">
    <property type="entry name" value="HARE-HTH"/>
    <property type="match status" value="1"/>
</dbReference>
<evidence type="ECO:0000313" key="8">
    <source>
        <dbReference type="Proteomes" id="UP000729402"/>
    </source>
</evidence>
<keyword evidence="3" id="KW-0539">Nucleus</keyword>
<feature type="compositionally biased region" description="Acidic residues" evidence="4">
    <location>
        <begin position="1626"/>
        <end position="1654"/>
    </location>
</feature>
<sequence length="1724" mass="192961">MYGEQLLPCSHRGPSQASAAPEVGRRYYEPPPVMLPPLASMQLTRAEHRVIDSVEQLIGEPLREDGPVLGVDFDPLPPGAFGAPIVPEQQRQPFRSYETKMYSGHNTKHMKASAFLPSIDPFVPNTITGKRKSMIGNSSHHGSRAVREYQFLPEQSSDIYERVTPSHLYDASTEASDSRMSFLSTGSHFLHGIEKAHKYTFHGQISGSSHLTLHGRPLVFPSGPTDYEMDPSDINVGSAPIEGQFGIPQVSGFENSVVSSDRMGYHDEDTYRADRKRKHSDEVKIAKEVEAHEKRIRKELEKQDVLNRKREEQMRREMERNDRERRKEEERLLREKQKEEERFQREQRREHKRMEKFLLKQSIRAEKIRQKEELRKEKEAARQKAANERATARRIAREYMELMEDERLELMELVSRNKGLPSMLSLDSDTLQQLDSFRGMLKQFPSENVRMKVPFSIKPWASSEDNIGNLFMVWKFFITFADVLGLPSFTLDEFVQSLHDYDSRLLGELHVALLKSIIKDIEDVARTPSVASGMAANPGGGHPHIVEGAYDWGFNIFAWQRHLNFLTWPEILRQFGLSAGFGPLLKKRNAENVNNHDDNEGRNGEDVISILRSGSAAVNAAAKMKERGYTNRCRSRHRLTPGTVKFAAFHVLSLEGSKGLTILEVAEKIQKSGLRDLTTSKTPEASISAALSRDSKLFERTAPSTYCVKTPYRKDPADAVVVLAAAREKIRVFQNTISECGEVEKDGDDAERDEDSDCDDADDDPDGVEVNIEEKDAKTPLVRAQDGGVLSAVSDINKETNNVVSALTPPLIHTKSHESGSLRLLNKSNAVRTTSDPPVEVSSDYHEVAAESVQDTEIDESNQGESWVQGLAEGDYCDLSVEERLNALVALIGVATEGNSIRGILEERLEAASALKKQMWAESQLDKRRSREEFSSKMQYDSGVVLKADVDQQNSLAESAPTQVHNLVKDNNGNVSSVNNELHIDHQSQLNAVSLVHERNGVKQEFSVNPENLSGQQYASSEKTRSQLKSYIGHKAEQLHVYRSLPLGQDRRRNRYWQFSTSASPNDPGSGRIFFESRDEYWRLIDSIEAFDALLSSLDTRGIRESHLHSMLQSIEPTFKEAIGRKKSACIEPSTGRILKNGSSEIISPNHSNEFGSPCSTLSGLASDNTMACSDSFKIQLGRNDLEKIAISKRAHVFVKWMWSECNNHQSTCAMKYGKKRCSELLQCCVSCYQIYLAEETHCASCHKTLNFIHNISEHSSQCEEKWRINPNWKMQISDNSVPIGLRLLKLLLATIEASVPAEALEPFWTDVYRKSWGVKLYSTSSTEEVFEMLTILEGAIRQGFLSSDFETTADLLSSNMQDLASDKNLVARSGSAAVLPWVPDTTAAVALRLLDLDSAISYTLHQKVGSSKEQGTPEFMKLPPRYTPAKAKQETEPQGNSGSDRHEMWLTPSKGCRGRGRGSRGGSRGGRGGSRGGSGGSRGGRSRSRGGKVPRGIGSSTKIEFGSNSAVSYEKAPRNFSMPRIARHTSTVESPQSSGEEEWGLERRPYVKVDEHNSVSQSDESSEEISEPMNEYDEQLPDYSRDNSGSSPLQMLEDGSDDNDEAEEEGEDDGEDYDAEHHVDEDDEDADEMGEDDDEDNEDGGGGENADEDEDAFFCKDQGIAQRISDKKIFIIHQTMLMTSGLKNCRSEVFLLSFSVLEKETYCMLLSGDLEFTSEQISN</sequence>
<evidence type="ECO:0000256" key="3">
    <source>
        <dbReference type="ARBA" id="ARBA00023242"/>
    </source>
</evidence>
<dbReference type="GO" id="GO:0005634">
    <property type="term" value="C:nucleus"/>
    <property type="evidence" value="ECO:0007669"/>
    <property type="project" value="UniProtKB-SubCell"/>
</dbReference>
<feature type="region of interest" description="Disordered" evidence="4">
    <location>
        <begin position="311"/>
        <end position="331"/>
    </location>
</feature>
<evidence type="ECO:0000259" key="5">
    <source>
        <dbReference type="PROSITE" id="PS50827"/>
    </source>
</evidence>
<feature type="region of interest" description="Disordered" evidence="4">
    <location>
        <begin position="743"/>
        <end position="767"/>
    </location>
</feature>
<dbReference type="PROSITE" id="PS50827">
    <property type="entry name" value="DDT"/>
    <property type="match status" value="1"/>
</dbReference>
<evidence type="ECO:0000256" key="4">
    <source>
        <dbReference type="SAM" id="MobiDB-lite"/>
    </source>
</evidence>
<evidence type="ECO:0000256" key="2">
    <source>
        <dbReference type="ARBA" id="ARBA00023163"/>
    </source>
</evidence>
<dbReference type="Pfam" id="PF15612">
    <property type="entry name" value="WHIM1"/>
    <property type="match status" value="1"/>
</dbReference>
<feature type="compositionally biased region" description="Acidic residues" evidence="4">
    <location>
        <begin position="1599"/>
        <end position="1619"/>
    </location>
</feature>
<comment type="subcellular location">
    <subcellularLocation>
        <location evidence="1">Nucleus</location>
    </subcellularLocation>
</comment>
<dbReference type="Pfam" id="PF15613">
    <property type="entry name" value="WSD"/>
    <property type="match status" value="1"/>
</dbReference>
<evidence type="ECO:0000256" key="1">
    <source>
        <dbReference type="ARBA" id="ARBA00004123"/>
    </source>
</evidence>
<dbReference type="InterPro" id="IPR028941">
    <property type="entry name" value="WHIM2_dom"/>
</dbReference>
<comment type="caution">
    <text evidence="7">The sequence shown here is derived from an EMBL/GenBank/DDBJ whole genome shotgun (WGS) entry which is preliminary data.</text>
</comment>
<protein>
    <recommendedName>
        <fullName evidence="9">DDT domain-containing protein</fullName>
    </recommendedName>
</protein>